<feature type="transmembrane region" description="Helical" evidence="12">
    <location>
        <begin position="363"/>
        <end position="381"/>
    </location>
</feature>
<feature type="transmembrane region" description="Helical" evidence="12">
    <location>
        <begin position="1023"/>
        <end position="1047"/>
    </location>
</feature>
<comment type="caution">
    <text evidence="15">The sequence shown here is derived from an EMBL/GenBank/DDBJ whole genome shotgun (WGS) entry which is preliminary data.</text>
</comment>
<feature type="transmembrane region" description="Helical" evidence="12">
    <location>
        <begin position="759"/>
        <end position="784"/>
    </location>
</feature>
<dbReference type="Gene3D" id="1.20.1560.10">
    <property type="entry name" value="ABC transporter type 1, transmembrane domain"/>
    <property type="match status" value="1"/>
</dbReference>
<dbReference type="FunFam" id="1.20.1560.10:FF:000009">
    <property type="entry name" value="ABC transporter B family member 1"/>
    <property type="match status" value="1"/>
</dbReference>
<comment type="similarity">
    <text evidence="2">Belongs to the ABC transporter superfamily. ABCB family. Multidrug resistance exporter (TC 3.A.1.201) subfamily.</text>
</comment>
<keyword evidence="6" id="KW-0547">Nucleotide-binding</keyword>
<feature type="domain" description="ABC transporter" evidence="13">
    <location>
        <begin position="1087"/>
        <end position="1325"/>
    </location>
</feature>
<evidence type="ECO:0000256" key="2">
    <source>
        <dbReference type="ARBA" id="ARBA00007577"/>
    </source>
</evidence>
<protein>
    <submittedName>
        <fullName evidence="15">ABC transporter-like protein</fullName>
    </submittedName>
</protein>
<feature type="region of interest" description="Disordered" evidence="11">
    <location>
        <begin position="1"/>
        <end position="36"/>
    </location>
</feature>
<dbReference type="OrthoDB" id="6500128at2759"/>
<evidence type="ECO:0000256" key="12">
    <source>
        <dbReference type="SAM" id="Phobius"/>
    </source>
</evidence>
<dbReference type="FunFam" id="1.20.1560.10:FF:000102">
    <property type="entry name" value="ABC multidrug transporter Mdr1"/>
    <property type="match status" value="1"/>
</dbReference>
<dbReference type="InterPro" id="IPR003439">
    <property type="entry name" value="ABC_transporter-like_ATP-bd"/>
</dbReference>
<keyword evidence="7" id="KW-0067">ATP-binding</keyword>
<dbReference type="Pfam" id="PF00005">
    <property type="entry name" value="ABC_tran"/>
    <property type="match status" value="2"/>
</dbReference>
<keyword evidence="16" id="KW-1185">Reference proteome</keyword>
<dbReference type="GO" id="GO:0090374">
    <property type="term" value="P:oligopeptide export from mitochondrion"/>
    <property type="evidence" value="ECO:0007669"/>
    <property type="project" value="TreeGrafter"/>
</dbReference>
<dbReference type="GO" id="GO:0015421">
    <property type="term" value="F:ABC-type oligopeptide transporter activity"/>
    <property type="evidence" value="ECO:0007669"/>
    <property type="project" value="TreeGrafter"/>
</dbReference>
<dbReference type="GO" id="GO:0016887">
    <property type="term" value="F:ATP hydrolysis activity"/>
    <property type="evidence" value="ECO:0007669"/>
    <property type="project" value="InterPro"/>
</dbReference>
<keyword evidence="3" id="KW-0813">Transport</keyword>
<keyword evidence="4" id="KW-1003">Cell membrane</keyword>
<dbReference type="InterPro" id="IPR003593">
    <property type="entry name" value="AAA+_ATPase"/>
</dbReference>
<evidence type="ECO:0000256" key="8">
    <source>
        <dbReference type="ARBA" id="ARBA00022989"/>
    </source>
</evidence>
<evidence type="ECO:0000256" key="6">
    <source>
        <dbReference type="ARBA" id="ARBA00022741"/>
    </source>
</evidence>
<evidence type="ECO:0000256" key="11">
    <source>
        <dbReference type="SAM" id="MobiDB-lite"/>
    </source>
</evidence>
<dbReference type="SUPFAM" id="SSF90123">
    <property type="entry name" value="ABC transporter transmembrane region"/>
    <property type="match status" value="2"/>
</dbReference>
<keyword evidence="10" id="KW-0325">Glycoprotein</keyword>
<dbReference type="GO" id="GO:0005743">
    <property type="term" value="C:mitochondrial inner membrane"/>
    <property type="evidence" value="ECO:0007669"/>
    <property type="project" value="TreeGrafter"/>
</dbReference>
<feature type="domain" description="ABC transporter" evidence="13">
    <location>
        <begin position="427"/>
        <end position="672"/>
    </location>
</feature>
<feature type="domain" description="ABC transmembrane type-1" evidence="14">
    <location>
        <begin position="102"/>
        <end position="392"/>
    </location>
</feature>
<dbReference type="InterPro" id="IPR027417">
    <property type="entry name" value="P-loop_NTPase"/>
</dbReference>
<feature type="transmembrane region" description="Helical" evidence="12">
    <location>
        <begin position="876"/>
        <end position="899"/>
    </location>
</feature>
<feature type="transmembrane region" description="Helical" evidence="12">
    <location>
        <begin position="992"/>
        <end position="1011"/>
    </location>
</feature>
<evidence type="ECO:0000313" key="15">
    <source>
        <dbReference type="EMBL" id="KAF2841557.1"/>
    </source>
</evidence>
<feature type="transmembrane region" description="Helical" evidence="12">
    <location>
        <begin position="225"/>
        <end position="244"/>
    </location>
</feature>
<dbReference type="Pfam" id="PF00664">
    <property type="entry name" value="ABC_membrane"/>
    <property type="match status" value="2"/>
</dbReference>
<dbReference type="PANTHER" id="PTHR43394:SF27">
    <property type="entry name" value="ATP-DEPENDENT TRANSLOCASE ABCB1-LIKE"/>
    <property type="match status" value="1"/>
</dbReference>
<feature type="transmembrane region" description="Helical" evidence="12">
    <location>
        <begin position="98"/>
        <end position="122"/>
    </location>
</feature>
<evidence type="ECO:0000256" key="10">
    <source>
        <dbReference type="ARBA" id="ARBA00023180"/>
    </source>
</evidence>
<evidence type="ECO:0000256" key="5">
    <source>
        <dbReference type="ARBA" id="ARBA00022692"/>
    </source>
</evidence>
<feature type="compositionally biased region" description="Low complexity" evidence="11">
    <location>
        <begin position="1"/>
        <end position="15"/>
    </location>
</feature>
<name>A0A9P4VU31_9PEZI</name>
<evidence type="ECO:0000259" key="14">
    <source>
        <dbReference type="PROSITE" id="PS50929"/>
    </source>
</evidence>
<organism evidence="15 16">
    <name type="scientific">Patellaria atrata CBS 101060</name>
    <dbReference type="NCBI Taxonomy" id="1346257"/>
    <lineage>
        <taxon>Eukaryota</taxon>
        <taxon>Fungi</taxon>
        <taxon>Dikarya</taxon>
        <taxon>Ascomycota</taxon>
        <taxon>Pezizomycotina</taxon>
        <taxon>Dothideomycetes</taxon>
        <taxon>Dothideomycetes incertae sedis</taxon>
        <taxon>Patellariales</taxon>
        <taxon>Patellariaceae</taxon>
        <taxon>Patellaria</taxon>
    </lineage>
</organism>
<evidence type="ECO:0000256" key="1">
    <source>
        <dbReference type="ARBA" id="ARBA00004651"/>
    </source>
</evidence>
<dbReference type="Proteomes" id="UP000799429">
    <property type="component" value="Unassembled WGS sequence"/>
</dbReference>
<dbReference type="PROSITE" id="PS00211">
    <property type="entry name" value="ABC_TRANSPORTER_1"/>
    <property type="match status" value="2"/>
</dbReference>
<evidence type="ECO:0000256" key="3">
    <source>
        <dbReference type="ARBA" id="ARBA00022448"/>
    </source>
</evidence>
<feature type="transmembrane region" description="Helical" evidence="12">
    <location>
        <begin position="804"/>
        <end position="832"/>
    </location>
</feature>
<dbReference type="InterPro" id="IPR017871">
    <property type="entry name" value="ABC_transporter-like_CS"/>
</dbReference>
<keyword evidence="8 12" id="KW-1133">Transmembrane helix</keyword>
<dbReference type="FunFam" id="3.40.50.300:FF:000251">
    <property type="entry name" value="ABC transporter B family member 19"/>
    <property type="match status" value="1"/>
</dbReference>
<dbReference type="GO" id="GO:0005524">
    <property type="term" value="F:ATP binding"/>
    <property type="evidence" value="ECO:0007669"/>
    <property type="project" value="UniProtKB-KW"/>
</dbReference>
<feature type="transmembrane region" description="Helical" evidence="12">
    <location>
        <begin position="152"/>
        <end position="174"/>
    </location>
</feature>
<dbReference type="InterPro" id="IPR011527">
    <property type="entry name" value="ABC1_TM_dom"/>
</dbReference>
<dbReference type="CDD" id="cd03249">
    <property type="entry name" value="ABC_MTABC3_MDL1_MDL2"/>
    <property type="match status" value="2"/>
</dbReference>
<accession>A0A9P4VU31</accession>
<dbReference type="PROSITE" id="PS50929">
    <property type="entry name" value="ABC_TM1F"/>
    <property type="match status" value="2"/>
</dbReference>
<feature type="transmembrane region" description="Helical" evidence="12">
    <location>
        <begin position="905"/>
        <end position="930"/>
    </location>
</feature>
<proteinExistence type="inferred from homology"/>
<feature type="transmembrane region" description="Helical" evidence="12">
    <location>
        <begin position="328"/>
        <end position="351"/>
    </location>
</feature>
<evidence type="ECO:0000259" key="13">
    <source>
        <dbReference type="PROSITE" id="PS50893"/>
    </source>
</evidence>
<dbReference type="GO" id="GO:0005886">
    <property type="term" value="C:plasma membrane"/>
    <property type="evidence" value="ECO:0007669"/>
    <property type="project" value="UniProtKB-SubCell"/>
</dbReference>
<gene>
    <name evidence="15" type="ORF">M501DRAFT_929903</name>
</gene>
<dbReference type="Gene3D" id="3.40.50.300">
    <property type="entry name" value="P-loop containing nucleotide triphosphate hydrolases"/>
    <property type="match status" value="2"/>
</dbReference>
<evidence type="ECO:0000313" key="16">
    <source>
        <dbReference type="Proteomes" id="UP000799429"/>
    </source>
</evidence>
<dbReference type="CDD" id="cd18578">
    <property type="entry name" value="ABC_6TM_Pgp_ABCB1_D2_like"/>
    <property type="match status" value="1"/>
</dbReference>
<dbReference type="FunFam" id="3.40.50.300:FF:000302">
    <property type="entry name" value="ATP-binding cassette subfamily B member 5"/>
    <property type="match status" value="1"/>
</dbReference>
<dbReference type="SUPFAM" id="SSF52540">
    <property type="entry name" value="P-loop containing nucleoside triphosphate hydrolases"/>
    <property type="match status" value="2"/>
</dbReference>
<dbReference type="InterPro" id="IPR039421">
    <property type="entry name" value="Type_1_exporter"/>
</dbReference>
<keyword evidence="5 12" id="KW-0812">Transmembrane</keyword>
<reference evidence="15" key="1">
    <citation type="journal article" date="2020" name="Stud. Mycol.">
        <title>101 Dothideomycetes genomes: a test case for predicting lifestyles and emergence of pathogens.</title>
        <authorList>
            <person name="Haridas S."/>
            <person name="Albert R."/>
            <person name="Binder M."/>
            <person name="Bloem J."/>
            <person name="Labutti K."/>
            <person name="Salamov A."/>
            <person name="Andreopoulos B."/>
            <person name="Baker S."/>
            <person name="Barry K."/>
            <person name="Bills G."/>
            <person name="Bluhm B."/>
            <person name="Cannon C."/>
            <person name="Castanera R."/>
            <person name="Culley D."/>
            <person name="Daum C."/>
            <person name="Ezra D."/>
            <person name="Gonzalez J."/>
            <person name="Henrissat B."/>
            <person name="Kuo A."/>
            <person name="Liang C."/>
            <person name="Lipzen A."/>
            <person name="Lutzoni F."/>
            <person name="Magnuson J."/>
            <person name="Mondo S."/>
            <person name="Nolan M."/>
            <person name="Ohm R."/>
            <person name="Pangilinan J."/>
            <person name="Park H.-J."/>
            <person name="Ramirez L."/>
            <person name="Alfaro M."/>
            <person name="Sun H."/>
            <person name="Tritt A."/>
            <person name="Yoshinaga Y."/>
            <person name="Zwiers L.-H."/>
            <person name="Turgeon B."/>
            <person name="Goodwin S."/>
            <person name="Spatafora J."/>
            <person name="Crous P."/>
            <person name="Grigoriev I."/>
        </authorList>
    </citation>
    <scope>NUCLEOTIDE SEQUENCE</scope>
    <source>
        <strain evidence="15">CBS 101060</strain>
    </source>
</reference>
<dbReference type="PROSITE" id="PS50893">
    <property type="entry name" value="ABC_TRANSPORTER_2"/>
    <property type="match status" value="2"/>
</dbReference>
<sequence>MGINESPDSSSGTSSIDHVTADNEKTIAGQVPAPTDPAGVNVLSKLDSHVVKPIDEKKQSALDHLPEDEQTIIKRQVDTPDIKVTYFTLYRYATRNDFIIMFISAICAIVAGALLPLMTVIFGQLAGTFQNMFNGTLNQDEFNDELADYTLYFLYLGIGEFVMTYIFTVGFIYVGEHCSGKVREHYLKAILTQNIGFFDKLGAGEITTRITADSNLVQDAVSEKVGLTLNAVATFIAAFVIGFIKYWKLTLILTSTVVAITVIMGGGSNWIIKFNKQSLNSYAEGGTVAEEVMSSIRNATAFNTQEKLARQYDSHLAEAEKWGKKMKYVLAVMLGGMMTVIYLNYGLAFWMGSRFLVSGDVDLSDVLTILLSIIIGAFSLGHVGPWVQAFQTGTAAGAKIFNTIDRESPLDPISIEGATLDNVKGTVELRGVKHIYPSRPEVIVMEDVNLLIPAGKTTALVGSSGSGKSTIVGLVERFYDPVKGSVFLDGHNVQDLNLRWLRQHISLVSQEPTLFAVSIYDNIRHGLIGTEYEKMGEEKVRELIMEAARMANAYDFVTQLPEGFDTNVGDRGFLLSGGQKQRIAIARAIVSDPKILLLDEATSALDTKSEGVVQHALDKAAQGRTTIVIAHRLSTIKDADNIVVMSHGKIVEQGTHSELISRRGTYHKLVEAQRIAAAKNSPADEEEALLSEKDANLVEGQNGDNAVDPDDADPLGLKRTQTSKSKASVALQGKQAEKTRQYSLWTLIKLIGSFNKQEWHIMLFGLFWSIIAGGANPVQAVFFAKSIVALTYPPSMYDKLRSDANFWSLMYLMLALTQLLSFTGQGICFAYCSERLIHRTRNRAFRTILRQDIQFFDREENSAGALTSFLSTETTYLAGLSGSTLGTILVVLTTLIAAISLSLAIAWKLSLVCISTIPLLLGAGFFRFWMLARFESRAKKAYERSANYACEATSAIRTVASLTREEEVMAQYHEQLVSQGAKSLRSVLKSSTLYAASQSLMFLCSALGFWYGGRQMASGEISMFQFFVTFSAIIFGAQSAGTIFSFAPDMGKAKHAATEMKTLFDRKPDIDSWSTEGRKLSGMEGHIEFRDVHFRYPTRPEQPVLRGLNLEVKPGQYVALVGASGCGKSTTIALMERFYDPLVGGIFVDGQEISGLNINDYRSYLALVSQEPTLYQGTIRDNVLLGSDREDVSEEAIARACKDANIYDFIMSLPEGFQTICGSKGALLSGGQKQRIAIARALLRDPKILLLDEATSALDSESEKVVQAALDAAAQGRTTIAVAHRLSTIQKADVIYVFDTGRIVESGTHNELLARKGRYFELVNLQSLGKA</sequence>
<comment type="subcellular location">
    <subcellularLocation>
        <location evidence="1">Cell membrane</location>
        <topology evidence="1">Multi-pass membrane protein</topology>
    </subcellularLocation>
</comment>
<keyword evidence="9 12" id="KW-0472">Membrane</keyword>
<dbReference type="EMBL" id="MU006091">
    <property type="protein sequence ID" value="KAF2841557.1"/>
    <property type="molecule type" value="Genomic_DNA"/>
</dbReference>
<feature type="domain" description="ABC transmembrane type-1" evidence="14">
    <location>
        <begin position="763"/>
        <end position="1052"/>
    </location>
</feature>
<dbReference type="PANTHER" id="PTHR43394">
    <property type="entry name" value="ATP-DEPENDENT PERMEASE MDL1, MITOCHONDRIAL"/>
    <property type="match status" value="1"/>
</dbReference>
<evidence type="ECO:0000256" key="9">
    <source>
        <dbReference type="ARBA" id="ARBA00023136"/>
    </source>
</evidence>
<evidence type="ECO:0000256" key="4">
    <source>
        <dbReference type="ARBA" id="ARBA00022475"/>
    </source>
</evidence>
<feature type="transmembrane region" description="Helical" evidence="12">
    <location>
        <begin position="250"/>
        <end position="272"/>
    </location>
</feature>
<dbReference type="InterPro" id="IPR036640">
    <property type="entry name" value="ABC1_TM_sf"/>
</dbReference>
<evidence type="ECO:0000256" key="7">
    <source>
        <dbReference type="ARBA" id="ARBA00022840"/>
    </source>
</evidence>
<dbReference type="CDD" id="cd18577">
    <property type="entry name" value="ABC_6TM_Pgp_ABCB1_D1_like"/>
    <property type="match status" value="1"/>
</dbReference>
<dbReference type="SMART" id="SM00382">
    <property type="entry name" value="AAA"/>
    <property type="match status" value="2"/>
</dbReference>